<evidence type="ECO:0000313" key="2">
    <source>
        <dbReference type="Proteomes" id="UP000616885"/>
    </source>
</evidence>
<reference evidence="1" key="1">
    <citation type="submission" date="2020-10" db="EMBL/GenBank/DDBJ databases">
        <title>High-Quality Genome Resource of Clonostachys rosea strain S41 by Oxford Nanopore Long-Read Sequencing.</title>
        <authorList>
            <person name="Wang H."/>
        </authorList>
    </citation>
    <scope>NUCLEOTIDE SEQUENCE</scope>
    <source>
        <strain evidence="1">S41</strain>
    </source>
</reference>
<evidence type="ECO:0000313" key="1">
    <source>
        <dbReference type="EMBL" id="KAF9756255.1"/>
    </source>
</evidence>
<protein>
    <submittedName>
        <fullName evidence="1">Uncharacterized protein</fullName>
    </submittedName>
</protein>
<comment type="caution">
    <text evidence="1">The sequence shown here is derived from an EMBL/GenBank/DDBJ whole genome shotgun (WGS) entry which is preliminary data.</text>
</comment>
<gene>
    <name evidence="1" type="ORF">IM811_007199</name>
</gene>
<proteinExistence type="predicted"/>
<accession>A0A8H7TTV0</accession>
<dbReference type="AlphaFoldDB" id="A0A8H7TTV0"/>
<organism evidence="1 2">
    <name type="scientific">Bionectria ochroleuca</name>
    <name type="common">Gliocladium roseum</name>
    <dbReference type="NCBI Taxonomy" id="29856"/>
    <lineage>
        <taxon>Eukaryota</taxon>
        <taxon>Fungi</taxon>
        <taxon>Dikarya</taxon>
        <taxon>Ascomycota</taxon>
        <taxon>Pezizomycotina</taxon>
        <taxon>Sordariomycetes</taxon>
        <taxon>Hypocreomycetidae</taxon>
        <taxon>Hypocreales</taxon>
        <taxon>Bionectriaceae</taxon>
        <taxon>Clonostachys</taxon>
    </lineage>
</organism>
<name>A0A8H7TTV0_BIOOC</name>
<sequence>MPRTPVDVQNWPVPEQTSSILDLPSDLRVPYVTEWYHVGISVLSELYYMVLRLGPFKRNLQSVPCWVGRFAIPPYSPRLPDDTGAFEGACSELLMTFSGIELPSSTTSLTLDRGR</sequence>
<dbReference type="EMBL" id="JADCTT010000002">
    <property type="protein sequence ID" value="KAF9756255.1"/>
    <property type="molecule type" value="Genomic_DNA"/>
</dbReference>
<dbReference type="Proteomes" id="UP000616885">
    <property type="component" value="Unassembled WGS sequence"/>
</dbReference>